<feature type="domain" description="Phosphatidic acid phosphatase type 2/haloperoxidase" evidence="2">
    <location>
        <begin position="91"/>
        <end position="203"/>
    </location>
</feature>
<feature type="transmembrane region" description="Helical" evidence="1">
    <location>
        <begin position="89"/>
        <end position="108"/>
    </location>
</feature>
<evidence type="ECO:0000313" key="4">
    <source>
        <dbReference type="Proteomes" id="UP001589776"/>
    </source>
</evidence>
<reference evidence="3 4" key="1">
    <citation type="submission" date="2024-09" db="EMBL/GenBank/DDBJ databases">
        <authorList>
            <person name="Sun Q."/>
            <person name="Mori K."/>
        </authorList>
    </citation>
    <scope>NUCLEOTIDE SEQUENCE [LARGE SCALE GENOMIC DNA]</scope>
    <source>
        <strain evidence="3 4">CCM 7759</strain>
    </source>
</reference>
<dbReference type="EMBL" id="JBHLWN010000060">
    <property type="protein sequence ID" value="MFC0213722.1"/>
    <property type="molecule type" value="Genomic_DNA"/>
</dbReference>
<evidence type="ECO:0000256" key="1">
    <source>
        <dbReference type="SAM" id="Phobius"/>
    </source>
</evidence>
<dbReference type="InterPro" id="IPR036938">
    <property type="entry name" value="PAP2/HPO_sf"/>
</dbReference>
<comment type="caution">
    <text evidence="3">The sequence shown here is derived from an EMBL/GenBank/DDBJ whole genome shotgun (WGS) entry which is preliminary data.</text>
</comment>
<dbReference type="Gene3D" id="1.20.144.10">
    <property type="entry name" value="Phosphatidic acid phosphatase type 2/haloperoxidase"/>
    <property type="match status" value="2"/>
</dbReference>
<sequence>MSALIGENRLPYMLVGSGAALMFGLLAWFMTEASAVPGDHAVIAAVQGWEHRALTTVMIALSWIGSTPVMIAICLAILAVMYLKLKLRVELLFFVFSLLGSYGLNKLLKLWLQRERPDIYRLVEADGFSFPSGHAMQAFALYATLVFLLWRHVSSRRNRLLLLIGCVTMIVTIGISRIYLGVHYPSDVIGSYAAGAVWFCLTVCLFRRHLPSSSHS</sequence>
<keyword evidence="1" id="KW-0472">Membrane</keyword>
<keyword evidence="1" id="KW-0812">Transmembrane</keyword>
<dbReference type="PANTHER" id="PTHR14969:SF13">
    <property type="entry name" value="AT30094P"/>
    <property type="match status" value="1"/>
</dbReference>
<name>A0ABV6DM52_9BACL</name>
<keyword evidence="4" id="KW-1185">Reference proteome</keyword>
<dbReference type="Proteomes" id="UP001589776">
    <property type="component" value="Unassembled WGS sequence"/>
</dbReference>
<feature type="transmembrane region" description="Helical" evidence="1">
    <location>
        <begin position="128"/>
        <end position="148"/>
    </location>
</feature>
<evidence type="ECO:0000313" key="3">
    <source>
        <dbReference type="EMBL" id="MFC0213722.1"/>
    </source>
</evidence>
<gene>
    <name evidence="3" type="ORF">ACFFK0_14855</name>
</gene>
<feature type="transmembrane region" description="Helical" evidence="1">
    <location>
        <begin position="57"/>
        <end position="82"/>
    </location>
</feature>
<feature type="transmembrane region" description="Helical" evidence="1">
    <location>
        <begin position="12"/>
        <end position="30"/>
    </location>
</feature>
<feature type="transmembrane region" description="Helical" evidence="1">
    <location>
        <begin position="188"/>
        <end position="206"/>
    </location>
</feature>
<accession>A0ABV6DM52</accession>
<dbReference type="PANTHER" id="PTHR14969">
    <property type="entry name" value="SPHINGOSINE-1-PHOSPHATE PHOSPHOHYDROLASE"/>
    <property type="match status" value="1"/>
</dbReference>
<evidence type="ECO:0000259" key="2">
    <source>
        <dbReference type="SMART" id="SM00014"/>
    </source>
</evidence>
<dbReference type="CDD" id="cd03392">
    <property type="entry name" value="PAP2_like_2"/>
    <property type="match status" value="1"/>
</dbReference>
<dbReference type="SUPFAM" id="SSF48317">
    <property type="entry name" value="Acid phosphatase/Vanadium-dependent haloperoxidase"/>
    <property type="match status" value="1"/>
</dbReference>
<dbReference type="SMART" id="SM00014">
    <property type="entry name" value="acidPPc"/>
    <property type="match status" value="1"/>
</dbReference>
<dbReference type="InterPro" id="IPR000326">
    <property type="entry name" value="PAP2/HPO"/>
</dbReference>
<keyword evidence="1" id="KW-1133">Transmembrane helix</keyword>
<dbReference type="RefSeq" id="WP_377471046.1">
    <property type="nucleotide sequence ID" value="NZ_JBHLWN010000060.1"/>
</dbReference>
<dbReference type="Pfam" id="PF01569">
    <property type="entry name" value="PAP2"/>
    <property type="match status" value="1"/>
</dbReference>
<feature type="transmembrane region" description="Helical" evidence="1">
    <location>
        <begin position="160"/>
        <end position="182"/>
    </location>
</feature>
<proteinExistence type="predicted"/>
<protein>
    <submittedName>
        <fullName evidence="3">Phosphatase PAP2 family protein</fullName>
    </submittedName>
</protein>
<organism evidence="3 4">
    <name type="scientific">Paenibacillus chartarius</name>
    <dbReference type="NCBI Taxonomy" id="747481"/>
    <lineage>
        <taxon>Bacteria</taxon>
        <taxon>Bacillati</taxon>
        <taxon>Bacillota</taxon>
        <taxon>Bacilli</taxon>
        <taxon>Bacillales</taxon>
        <taxon>Paenibacillaceae</taxon>
        <taxon>Paenibacillus</taxon>
    </lineage>
</organism>